<dbReference type="Pfam" id="PF13439">
    <property type="entry name" value="Glyco_transf_4"/>
    <property type="match status" value="1"/>
</dbReference>
<dbReference type="InterPro" id="IPR001296">
    <property type="entry name" value="Glyco_trans_1"/>
</dbReference>
<dbReference type="FunFam" id="3.40.50.2000:FF:000119">
    <property type="entry name" value="Glycosyl transferase group 1"/>
    <property type="match status" value="1"/>
</dbReference>
<evidence type="ECO:0000313" key="4">
    <source>
        <dbReference type="EMBL" id="PIT87325.1"/>
    </source>
</evidence>
<dbReference type="Proteomes" id="UP000231183">
    <property type="component" value="Unassembled WGS sequence"/>
</dbReference>
<dbReference type="Gene3D" id="3.40.50.2000">
    <property type="entry name" value="Glycogen Phosphorylase B"/>
    <property type="match status" value="2"/>
</dbReference>
<organism evidence="4 5">
    <name type="scientific">Candidatus Magasanikbacteria bacterium CG10_big_fil_rev_8_21_14_0_10_40_10</name>
    <dbReference type="NCBI Taxonomy" id="1974648"/>
    <lineage>
        <taxon>Bacteria</taxon>
        <taxon>Candidatus Magasanikiibacteriota</taxon>
    </lineage>
</organism>
<gene>
    <name evidence="4" type="ORF">COU31_03530</name>
</gene>
<keyword evidence="1" id="KW-0808">Transferase</keyword>
<feature type="domain" description="Glycosyl transferase family 1" evidence="2">
    <location>
        <begin position="200"/>
        <end position="353"/>
    </location>
</feature>
<accession>A0A2M6W3M4</accession>
<reference evidence="5" key="1">
    <citation type="submission" date="2017-09" db="EMBL/GenBank/DDBJ databases">
        <title>Depth-based differentiation of microbial function through sediment-hosted aquifers and enrichment of novel symbionts in the deep terrestrial subsurface.</title>
        <authorList>
            <person name="Probst A.J."/>
            <person name="Ladd B."/>
            <person name="Jarett J.K."/>
            <person name="Geller-Mcgrath D.E."/>
            <person name="Sieber C.M.K."/>
            <person name="Emerson J.B."/>
            <person name="Anantharaman K."/>
            <person name="Thomas B.C."/>
            <person name="Malmstrom R."/>
            <person name="Stieglmeier M."/>
            <person name="Klingl A."/>
            <person name="Woyke T."/>
            <person name="Ryan C.M."/>
            <person name="Banfield J.F."/>
        </authorList>
    </citation>
    <scope>NUCLEOTIDE SEQUENCE [LARGE SCALE GENOMIC DNA]</scope>
</reference>
<comment type="caution">
    <text evidence="4">The sequence shown here is derived from an EMBL/GenBank/DDBJ whole genome shotgun (WGS) entry which is preliminary data.</text>
</comment>
<protein>
    <recommendedName>
        <fullName evidence="6">Glycosyltransferase family 1 protein</fullName>
    </recommendedName>
</protein>
<evidence type="ECO:0000256" key="1">
    <source>
        <dbReference type="ARBA" id="ARBA00022679"/>
    </source>
</evidence>
<dbReference type="EMBL" id="PFBX01000037">
    <property type="protein sequence ID" value="PIT87325.1"/>
    <property type="molecule type" value="Genomic_DNA"/>
</dbReference>
<evidence type="ECO:0008006" key="6">
    <source>
        <dbReference type="Google" id="ProtNLM"/>
    </source>
</evidence>
<name>A0A2M6W3M4_9BACT</name>
<evidence type="ECO:0000259" key="2">
    <source>
        <dbReference type="Pfam" id="PF00534"/>
    </source>
</evidence>
<sequence>MKIGLDARMYGPEQAGLGRYIEQLLTHLLKIDHENQYVVFLRAKNFNEFIPPPNARVKKVMADINWYGWEEQLYLPLLIKKQRIDLMHFPHFNVPLFYPDPFVVTIHDLIMHHYPRPQATTRSKPIYWLKDKMHRLIIKQAVKKAKTIIVPTNFTGQDIIKTLRLNSHLAQKIKTTYLGVAESIQSQPDNKIFSKCQINLPFVLYAGNAYPHKNLERLIKAWKIFIKTNQSYQLVLAGSTNYFYRQLMNQEKNWSSFNIVFTDFVKDNELCALYQQAELFVFPSLYEGFGLPPLEAIQHGLPVACSNTSCLPEILGDGAIYFDPKNEEQIAQTINLALHDKSLRQRLIDAGQQQLKNYSWQKTAQKTLEIYK</sequence>
<dbReference type="PANTHER" id="PTHR46401">
    <property type="entry name" value="GLYCOSYLTRANSFERASE WBBK-RELATED"/>
    <property type="match status" value="1"/>
</dbReference>
<dbReference type="InterPro" id="IPR028098">
    <property type="entry name" value="Glyco_trans_4-like_N"/>
</dbReference>
<dbReference type="GO" id="GO:0016757">
    <property type="term" value="F:glycosyltransferase activity"/>
    <property type="evidence" value="ECO:0007669"/>
    <property type="project" value="InterPro"/>
</dbReference>
<feature type="domain" description="Glycosyltransferase subfamily 4-like N-terminal" evidence="3">
    <location>
        <begin position="16"/>
        <end position="180"/>
    </location>
</feature>
<proteinExistence type="predicted"/>
<dbReference type="AlphaFoldDB" id="A0A2M6W3M4"/>
<dbReference type="GO" id="GO:0009103">
    <property type="term" value="P:lipopolysaccharide biosynthetic process"/>
    <property type="evidence" value="ECO:0007669"/>
    <property type="project" value="TreeGrafter"/>
</dbReference>
<dbReference type="CDD" id="cd03809">
    <property type="entry name" value="GT4_MtfB-like"/>
    <property type="match status" value="1"/>
</dbReference>
<dbReference type="SUPFAM" id="SSF53756">
    <property type="entry name" value="UDP-Glycosyltransferase/glycogen phosphorylase"/>
    <property type="match status" value="1"/>
</dbReference>
<evidence type="ECO:0000259" key="3">
    <source>
        <dbReference type="Pfam" id="PF13439"/>
    </source>
</evidence>
<dbReference type="Pfam" id="PF00534">
    <property type="entry name" value="Glycos_transf_1"/>
    <property type="match status" value="1"/>
</dbReference>
<evidence type="ECO:0000313" key="5">
    <source>
        <dbReference type="Proteomes" id="UP000231183"/>
    </source>
</evidence>
<dbReference type="PANTHER" id="PTHR46401:SF2">
    <property type="entry name" value="GLYCOSYLTRANSFERASE WBBK-RELATED"/>
    <property type="match status" value="1"/>
</dbReference>